<evidence type="ECO:0000313" key="1">
    <source>
        <dbReference type="EMBL" id="AIY43382.1"/>
    </source>
</evidence>
<gene>
    <name evidence="1" type="ORF">LT85_4224</name>
</gene>
<organism evidence="1 2">
    <name type="scientific">Collimonas arenae</name>
    <dbReference type="NCBI Taxonomy" id="279058"/>
    <lineage>
        <taxon>Bacteria</taxon>
        <taxon>Pseudomonadati</taxon>
        <taxon>Pseudomonadota</taxon>
        <taxon>Betaproteobacteria</taxon>
        <taxon>Burkholderiales</taxon>
        <taxon>Oxalobacteraceae</taxon>
        <taxon>Collimonas</taxon>
    </lineage>
</organism>
<reference evidence="2" key="1">
    <citation type="journal article" date="2014" name="Soil Biol. Biochem.">
        <title>Structure and function of bacterial communities in ageing soils: Insights from the Mendocino ecological staircase.</title>
        <authorList>
            <person name="Uroz S."/>
            <person name="Tech J.J."/>
            <person name="Sawaya N.A."/>
            <person name="Frey-Klett P."/>
            <person name="Leveau J.H.J."/>
        </authorList>
    </citation>
    <scope>NUCLEOTIDE SEQUENCE [LARGE SCALE GENOMIC DNA]</scope>
    <source>
        <strain evidence="2">Cal35</strain>
    </source>
</reference>
<proteinExistence type="predicted"/>
<dbReference type="KEGG" id="care:LT85_4224"/>
<name>A0A0A1FKG7_9BURK</name>
<protein>
    <submittedName>
        <fullName evidence="1">Uncharacterized protein</fullName>
    </submittedName>
</protein>
<evidence type="ECO:0000313" key="2">
    <source>
        <dbReference type="Proteomes" id="UP000030302"/>
    </source>
</evidence>
<sequence length="40" mass="4400">MDRDHAKDISKENAGLKLYQSASFCAMAMQLISLPTLPGF</sequence>
<dbReference type="AlphaFoldDB" id="A0A0A1FKG7"/>
<dbReference type="HOGENOM" id="CLU_3287861_0_0_4"/>
<dbReference type="EMBL" id="CP009962">
    <property type="protein sequence ID" value="AIY43382.1"/>
    <property type="molecule type" value="Genomic_DNA"/>
</dbReference>
<keyword evidence="2" id="KW-1185">Reference proteome</keyword>
<dbReference type="Proteomes" id="UP000030302">
    <property type="component" value="Chromosome"/>
</dbReference>
<accession>A0A0A1FKG7</accession>
<dbReference type="STRING" id="279058.LT85_4224"/>